<comment type="caution">
    <text evidence="2">The sequence shown here is derived from an EMBL/GenBank/DDBJ whole genome shotgun (WGS) entry which is preliminary data.</text>
</comment>
<evidence type="ECO:0000259" key="1">
    <source>
        <dbReference type="PROSITE" id="PS51186"/>
    </source>
</evidence>
<dbReference type="InterPro" id="IPR000182">
    <property type="entry name" value="GNAT_dom"/>
</dbReference>
<evidence type="ECO:0000313" key="2">
    <source>
        <dbReference type="EMBL" id="MFD2212432.1"/>
    </source>
</evidence>
<dbReference type="PANTHER" id="PTHR43072:SF36">
    <property type="entry name" value="RIBOSOMAL-PROTEIN-ALANINE ACETYLTRANSFERASE"/>
    <property type="match status" value="1"/>
</dbReference>
<organism evidence="2 3">
    <name type="scientific">Metabacillus endolithicus</name>
    <dbReference type="NCBI Taxonomy" id="1535204"/>
    <lineage>
        <taxon>Bacteria</taxon>
        <taxon>Bacillati</taxon>
        <taxon>Bacillota</taxon>
        <taxon>Bacilli</taxon>
        <taxon>Bacillales</taxon>
        <taxon>Bacillaceae</taxon>
        <taxon>Metabacillus</taxon>
    </lineage>
</organism>
<dbReference type="PIRSF" id="PIRSF037663">
    <property type="entry name" value="Acetyltransf_GNAT_prd"/>
    <property type="match status" value="1"/>
</dbReference>
<dbReference type="EMBL" id="JBHUIK010000001">
    <property type="protein sequence ID" value="MFD2212432.1"/>
    <property type="molecule type" value="Genomic_DNA"/>
</dbReference>
<keyword evidence="2" id="KW-0808">Transferase</keyword>
<accession>A0ABW5BQQ6</accession>
<proteinExistence type="predicted"/>
<keyword evidence="3" id="KW-1185">Reference proteome</keyword>
<dbReference type="PANTHER" id="PTHR43072">
    <property type="entry name" value="N-ACETYLTRANSFERASE"/>
    <property type="match status" value="1"/>
</dbReference>
<sequence length="157" mass="18145">MNIRPVKSSDYYVISPLINDWWGGRNMSDMLPKLFFDHFTHTSFIAEKENHIVGFLIGFLSQTHINEAYIHFVGVHPVYRKHKIGNQLYESFFNVVKQNGRNIVRCVTSPVNKGSIAYHSKMGFEIEKGDKEIEGVSVNSDYDGPNQDRILFVKYLD</sequence>
<feature type="domain" description="N-acetyltransferase" evidence="1">
    <location>
        <begin position="1"/>
        <end position="157"/>
    </location>
</feature>
<dbReference type="PROSITE" id="PS51186">
    <property type="entry name" value="GNAT"/>
    <property type="match status" value="1"/>
</dbReference>
<dbReference type="RefSeq" id="WP_379049732.1">
    <property type="nucleotide sequence ID" value="NZ_JBHUIK010000001.1"/>
</dbReference>
<dbReference type="GO" id="GO:0016746">
    <property type="term" value="F:acyltransferase activity"/>
    <property type="evidence" value="ECO:0007669"/>
    <property type="project" value="UniProtKB-KW"/>
</dbReference>
<dbReference type="Pfam" id="PF00583">
    <property type="entry name" value="Acetyltransf_1"/>
    <property type="match status" value="1"/>
</dbReference>
<name>A0ABW5BQQ6_9BACI</name>
<reference evidence="3" key="1">
    <citation type="journal article" date="2019" name="Int. J. Syst. Evol. Microbiol.">
        <title>The Global Catalogue of Microorganisms (GCM) 10K type strain sequencing project: providing services to taxonomists for standard genome sequencing and annotation.</title>
        <authorList>
            <consortium name="The Broad Institute Genomics Platform"/>
            <consortium name="The Broad Institute Genome Sequencing Center for Infectious Disease"/>
            <person name="Wu L."/>
            <person name="Ma J."/>
        </authorList>
    </citation>
    <scope>NUCLEOTIDE SEQUENCE [LARGE SCALE GENOMIC DNA]</scope>
    <source>
        <strain evidence="3">CGMCC 1.15474</strain>
    </source>
</reference>
<evidence type="ECO:0000313" key="3">
    <source>
        <dbReference type="Proteomes" id="UP001597318"/>
    </source>
</evidence>
<dbReference type="Gene3D" id="3.40.630.30">
    <property type="match status" value="1"/>
</dbReference>
<dbReference type="InterPro" id="IPR017255">
    <property type="entry name" value="AcTrfase_GNAT_prd"/>
</dbReference>
<dbReference type="CDD" id="cd04301">
    <property type="entry name" value="NAT_SF"/>
    <property type="match status" value="1"/>
</dbReference>
<dbReference type="EC" id="2.3.-.-" evidence="2"/>
<keyword evidence="2" id="KW-0012">Acyltransferase</keyword>
<gene>
    <name evidence="2" type="ORF">ACFSKK_01760</name>
</gene>
<dbReference type="Proteomes" id="UP001597318">
    <property type="component" value="Unassembled WGS sequence"/>
</dbReference>
<dbReference type="InterPro" id="IPR016181">
    <property type="entry name" value="Acyl_CoA_acyltransferase"/>
</dbReference>
<dbReference type="SUPFAM" id="SSF55729">
    <property type="entry name" value="Acyl-CoA N-acyltransferases (Nat)"/>
    <property type="match status" value="1"/>
</dbReference>
<protein>
    <submittedName>
        <fullName evidence="2">GNAT family N-acetyltransferase</fullName>
        <ecNumber evidence="2">2.3.-.-</ecNumber>
    </submittedName>
</protein>